<evidence type="ECO:0000256" key="6">
    <source>
        <dbReference type="ARBA" id="ARBA00023136"/>
    </source>
</evidence>
<feature type="transmembrane region" description="Helical" evidence="7">
    <location>
        <begin position="1393"/>
        <end position="1414"/>
    </location>
</feature>
<dbReference type="Pfam" id="PF12698">
    <property type="entry name" value="ABC2_membrane_3"/>
    <property type="match status" value="2"/>
</dbReference>
<feature type="transmembrane region" description="Helical" evidence="7">
    <location>
        <begin position="995"/>
        <end position="1019"/>
    </location>
</feature>
<evidence type="ECO:0000256" key="1">
    <source>
        <dbReference type="ARBA" id="ARBA00004141"/>
    </source>
</evidence>
<dbReference type="GO" id="GO:0140359">
    <property type="term" value="F:ABC-type transporter activity"/>
    <property type="evidence" value="ECO:0007669"/>
    <property type="project" value="InterPro"/>
</dbReference>
<evidence type="ECO:0000256" key="2">
    <source>
        <dbReference type="ARBA" id="ARBA00022692"/>
    </source>
</evidence>
<feature type="transmembrane region" description="Helical" evidence="7">
    <location>
        <begin position="1176"/>
        <end position="1200"/>
    </location>
</feature>
<feature type="transmembrane region" description="Helical" evidence="7">
    <location>
        <begin position="29"/>
        <end position="52"/>
    </location>
</feature>
<dbReference type="PANTHER" id="PTHR19229:SF250">
    <property type="entry name" value="ABC TRANSPORTER DOMAIN-CONTAINING PROTEIN-RELATED"/>
    <property type="match status" value="1"/>
</dbReference>
<evidence type="ECO:0000313" key="9">
    <source>
        <dbReference type="EnsemblMetazoa" id="OVOC7820.1"/>
    </source>
</evidence>
<dbReference type="GO" id="GO:0005319">
    <property type="term" value="F:lipid transporter activity"/>
    <property type="evidence" value="ECO:0007669"/>
    <property type="project" value="TreeGrafter"/>
</dbReference>
<evidence type="ECO:0000256" key="4">
    <source>
        <dbReference type="ARBA" id="ARBA00022840"/>
    </source>
</evidence>
<dbReference type="PROSITE" id="PS50893">
    <property type="entry name" value="ABC_TRANSPORTER_2"/>
    <property type="match status" value="1"/>
</dbReference>
<dbReference type="AlphaFoldDB" id="A0A8R1TZU8"/>
<evidence type="ECO:0000256" key="5">
    <source>
        <dbReference type="ARBA" id="ARBA00022989"/>
    </source>
</evidence>
<evidence type="ECO:0000256" key="7">
    <source>
        <dbReference type="SAM" id="Phobius"/>
    </source>
</evidence>
<reference evidence="9" key="2">
    <citation type="submission" date="2022-06" db="UniProtKB">
        <authorList>
            <consortium name="EnsemblMetazoa"/>
        </authorList>
    </citation>
    <scope>IDENTIFICATION</scope>
</reference>
<accession>A0A8R1TZU8</accession>
<dbReference type="InterPro" id="IPR013525">
    <property type="entry name" value="ABC2_TM"/>
</dbReference>
<evidence type="ECO:0000256" key="3">
    <source>
        <dbReference type="ARBA" id="ARBA00022741"/>
    </source>
</evidence>
<dbReference type="Pfam" id="PF00005">
    <property type="entry name" value="ABC_tran"/>
    <property type="match status" value="2"/>
</dbReference>
<dbReference type="Proteomes" id="UP000024404">
    <property type="component" value="Unassembled WGS sequence"/>
</dbReference>
<feature type="transmembrane region" description="Helical" evidence="7">
    <location>
        <begin position="1292"/>
        <end position="1311"/>
    </location>
</feature>
<evidence type="ECO:0000313" key="10">
    <source>
        <dbReference type="Proteomes" id="UP000024404"/>
    </source>
</evidence>
<proteinExistence type="predicted"/>
<feature type="transmembrane region" description="Helical" evidence="7">
    <location>
        <begin position="416"/>
        <end position="439"/>
    </location>
</feature>
<feature type="transmembrane region" description="Helical" evidence="7">
    <location>
        <begin position="337"/>
        <end position="361"/>
    </location>
</feature>
<feature type="transmembrane region" description="Helical" evidence="7">
    <location>
        <begin position="1258"/>
        <end position="1280"/>
    </location>
</feature>
<comment type="subcellular location">
    <subcellularLocation>
        <location evidence="1">Membrane</location>
        <topology evidence="1">Multi-pass membrane protein</topology>
    </subcellularLocation>
</comment>
<dbReference type="InterPro" id="IPR026082">
    <property type="entry name" value="ABCA"/>
</dbReference>
<feature type="transmembrane region" description="Helical" evidence="7">
    <location>
        <begin position="525"/>
        <end position="544"/>
    </location>
</feature>
<dbReference type="GO" id="GO:0005524">
    <property type="term" value="F:ATP binding"/>
    <property type="evidence" value="ECO:0007669"/>
    <property type="project" value="UniProtKB-KW"/>
</dbReference>
<dbReference type="InterPro" id="IPR027417">
    <property type="entry name" value="P-loop_NTPase"/>
</dbReference>
<reference evidence="10" key="1">
    <citation type="submission" date="2013-10" db="EMBL/GenBank/DDBJ databases">
        <title>Genome sequencing of Onchocerca volvulus.</title>
        <authorList>
            <person name="Cotton J."/>
            <person name="Tsai J."/>
            <person name="Stanley E."/>
            <person name="Tracey A."/>
            <person name="Holroyd N."/>
            <person name="Lustigman S."/>
            <person name="Berriman M."/>
        </authorList>
    </citation>
    <scope>NUCLEOTIDE SEQUENCE</scope>
</reference>
<dbReference type="CDD" id="cd03263">
    <property type="entry name" value="ABC_subfamily_A"/>
    <property type="match status" value="1"/>
</dbReference>
<keyword evidence="5 7" id="KW-1133">Transmembrane helix</keyword>
<feature type="transmembrane region" description="Helical" evidence="7">
    <location>
        <begin position="1221"/>
        <end position="1246"/>
    </location>
</feature>
<feature type="transmembrane region" description="Helical" evidence="7">
    <location>
        <begin position="1323"/>
        <end position="1341"/>
    </location>
</feature>
<dbReference type="SMART" id="SM00382">
    <property type="entry name" value="AAA"/>
    <property type="match status" value="1"/>
</dbReference>
<keyword evidence="3" id="KW-0547">Nucleotide-binding</keyword>
<feature type="transmembrane region" description="Helical" evidence="7">
    <location>
        <begin position="381"/>
        <end position="409"/>
    </location>
</feature>
<name>A0A8R1TZU8_ONCVO</name>
<sequence>MARKKHNGRLGQLKLLLWKNLLQQIRSPIFTILEFIVPLLLIGTTFGLMIALRNKYELSHQSTTFKPWIVQGSISDLIMPPDFSKIFVDTIVDTQYIISGKTLNDDCMFLNVTRQFTDNNITANIDLEIVYTPINPAIDKIMQIIQKRFISSDLIEQLEDDELFGQLMKFDSFPKLNPEMALKISSTAKLTPKKTENDLVKYMTNSLSQTRCNNPIIGGIVFDEQFANSINTTDTISYTIRLSNTKRRYLPTLSTLLPWNTKTKFAIPVRIGPLHAISPSGGNPGYWQEGFLTLQKAIDVAIQQYLSNNSLSNTTNNSILMLQRFPYPSYKNLIIELAVYFLSTVVAFSFLINVIYVTRTIVTEKETQMKSYMKVMGLSQWILWLSYFISNLIKLSVIVIILSALYYVITPRSDPTVAFVLFMLYALNVIYIAFAASVFLQSGAAAMQIIPFIWVVLYGWHLLFNIKDLISPFSPFIRLLNSLNPDIALTYALGFMCQHETFGYGTTWSQLFANPTPDEPLAVGHFILMLIFDLIIFAIITWYVEAVNPGFDGVPQKPYFFLQRSYWFGRNEIGNSSKHIQSKLNDDSSSNINYSFIEATPKTSHAAVEIVDLCKTYEKTFLQKFLFCNFSKKKTEAVTHLSTKIYSGQITVLLGQNGAGKSTVFSILTGVRQPTSGTAYIEGYDIRKDLPEIQTRLGFCPQYNIIFDCLTVIEHLEFFCKLKGREWQVEEANDLLQRLKIDHKAHVYGLYLSGGQKRKLSLAIALIGCSEVVLLDEPTSGMDPDARHETWSLLQEEKKRRTILLTTHYMDEADILGDRITILAYGQLQCTGSGLFLKKKYAGEYRLTILYNDDKKADEHATMILKTLNLLRQFILGVTIYSSNGFEVTFLLPADQRQNFPSLFQQLEKNTDLLGINTFGVSVTTMEEVFLRVCQRAAKKLLPVADSDIPEEKNHHIEVSEFKYKNRLKGYPYYLQHFRAMFHKRFAYFFRKRTFFLLELLFPAISMLLILEGCLMIPVPKEQPNLPIDLQPYTSYGTIANIYVQNATVANFQTSLEKIIEEAATINAMGKYPFELTVTDDINNKLIESLHEQKDRGFGLHNPVAYNYFSGLLDQDWFIAMFNNYALHSPPLAINLADIAMISRSIQRNISLKVSNHPLPPTATDTLKSQDVINQAALTVGFAAIMSLSAVIASFANFIIYERTTKSKHMQIMYGLKHWTYWLTAFLWDFAVFFIPATLCICVFFISNLKEFTTRSTVTLTVYFIMLLYAWAELPFVYWFSSFFKSPTYGNATICVYNFITGMIGAVAVSIVEKACDSDTANILSIIWSLLFPTYGLSVCFSKAYTNERTHEACQIIDCSIQEIRKIAKECCGSSDERIYVDNMLLSTGKMGMALMVLFFLLHSIIFWLAIAAYETDFIATIKQWLRKDAMINNKIASMETFQACKEDSDVAMEREKVRKMENNDALMIVRNLEKWFGDLNAVKKISFHVAKGECFGLLGINGAGKTTTFQMLTGESKSSACDAYIHGFNIQTQWRKAYDHIGYCPQFDAVIGEMTGQETLHMFARLRGVRECDLTQITNSMIHALALDKYKNNLIKTYRLVLNKNLLHD</sequence>
<dbReference type="PROSITE" id="PS00211">
    <property type="entry name" value="ABC_TRANSPORTER_1"/>
    <property type="match status" value="1"/>
</dbReference>
<protein>
    <submittedName>
        <fullName evidence="9">ABC transporter domain-containing protein</fullName>
    </submittedName>
</protein>
<feature type="transmembrane region" description="Helical" evidence="7">
    <location>
        <begin position="445"/>
        <end position="466"/>
    </location>
</feature>
<evidence type="ECO:0000259" key="8">
    <source>
        <dbReference type="PROSITE" id="PS50893"/>
    </source>
</evidence>
<keyword evidence="10" id="KW-1185">Reference proteome</keyword>
<keyword evidence="6 7" id="KW-0472">Membrane</keyword>
<dbReference type="InterPro" id="IPR003439">
    <property type="entry name" value="ABC_transporter-like_ATP-bd"/>
</dbReference>
<feature type="domain" description="ABC transporter" evidence="8">
    <location>
        <begin position="608"/>
        <end position="850"/>
    </location>
</feature>
<keyword evidence="4" id="KW-0067">ATP-binding</keyword>
<dbReference type="SUPFAM" id="SSF52540">
    <property type="entry name" value="P-loop containing nucleoside triphosphate hydrolases"/>
    <property type="match status" value="2"/>
</dbReference>
<dbReference type="Gene3D" id="3.40.50.300">
    <property type="entry name" value="P-loop containing nucleotide triphosphate hydrolases"/>
    <property type="match status" value="2"/>
</dbReference>
<keyword evidence="2 7" id="KW-0812">Transmembrane</keyword>
<dbReference type="PANTHER" id="PTHR19229">
    <property type="entry name" value="ATP-BINDING CASSETTE TRANSPORTER SUBFAMILY A ABCA"/>
    <property type="match status" value="1"/>
</dbReference>
<dbReference type="EnsemblMetazoa" id="OVOC7820.1">
    <property type="protein sequence ID" value="OVOC7820.1"/>
    <property type="gene ID" value="WBGene00244629"/>
</dbReference>
<dbReference type="FunFam" id="3.40.50.300:FF:000933">
    <property type="entry name" value="ABC transporter A family member 7"/>
    <property type="match status" value="1"/>
</dbReference>
<dbReference type="InterPro" id="IPR003593">
    <property type="entry name" value="AAA+_ATPase"/>
</dbReference>
<dbReference type="GO" id="GO:0016887">
    <property type="term" value="F:ATP hydrolysis activity"/>
    <property type="evidence" value="ECO:0007669"/>
    <property type="project" value="InterPro"/>
</dbReference>
<dbReference type="InterPro" id="IPR017871">
    <property type="entry name" value="ABC_transporter-like_CS"/>
</dbReference>
<dbReference type="GO" id="GO:0016020">
    <property type="term" value="C:membrane"/>
    <property type="evidence" value="ECO:0007669"/>
    <property type="project" value="UniProtKB-SubCell"/>
</dbReference>
<dbReference type="EMBL" id="CMVM020000233">
    <property type="status" value="NOT_ANNOTATED_CDS"/>
    <property type="molecule type" value="Genomic_DNA"/>
</dbReference>
<organism evidence="9 10">
    <name type="scientific">Onchocerca volvulus</name>
    <dbReference type="NCBI Taxonomy" id="6282"/>
    <lineage>
        <taxon>Eukaryota</taxon>
        <taxon>Metazoa</taxon>
        <taxon>Ecdysozoa</taxon>
        <taxon>Nematoda</taxon>
        <taxon>Chromadorea</taxon>
        <taxon>Rhabditida</taxon>
        <taxon>Spirurina</taxon>
        <taxon>Spiruromorpha</taxon>
        <taxon>Filarioidea</taxon>
        <taxon>Onchocercidae</taxon>
        <taxon>Onchocerca</taxon>
    </lineage>
</organism>